<keyword evidence="2" id="KW-0238">DNA-binding</keyword>
<sequence length="262" mass="28127">MTDGRHSVSLISPLAAAGRADEVVQRVSQAIQLGLFINGEQLPPETEFAAQLGVSAMTLREALATLRQQGLVETRRGRTGGTFVRRPLTPPVDVLRARLRAMSTSALRDLIDEQFAVAGAAAKLAAARASGTSVRRLRTLVGQLSEASALGPRIRADSRFHIEVAIASQSERLTRLEVGLQTQLAELLWLPPETEVPPATGEAAELLDPVVTAAEHAAIAEAIAAEDGDTARALAERHVERNLRRLTALRLAMAQYMPETRA</sequence>
<dbReference type="PANTHER" id="PTHR43537">
    <property type="entry name" value="TRANSCRIPTIONAL REGULATOR, GNTR FAMILY"/>
    <property type="match status" value="1"/>
</dbReference>
<dbReference type="EMBL" id="RPFW01000002">
    <property type="protein sequence ID" value="TVZ04858.1"/>
    <property type="molecule type" value="Genomic_DNA"/>
</dbReference>
<dbReference type="SUPFAM" id="SSF48008">
    <property type="entry name" value="GntR ligand-binding domain-like"/>
    <property type="match status" value="1"/>
</dbReference>
<keyword evidence="1" id="KW-0805">Transcription regulation</keyword>
<keyword evidence="3" id="KW-0804">Transcription</keyword>
<keyword evidence="6" id="KW-1185">Reference proteome</keyword>
<dbReference type="PRINTS" id="PR00035">
    <property type="entry name" value="HTHGNTR"/>
</dbReference>
<dbReference type="PANTHER" id="PTHR43537:SF5">
    <property type="entry name" value="UXU OPERON TRANSCRIPTIONAL REGULATOR"/>
    <property type="match status" value="1"/>
</dbReference>
<reference evidence="5 6" key="1">
    <citation type="submission" date="2018-11" db="EMBL/GenBank/DDBJ databases">
        <title>Trebonia kvetii gen.nov., sp.nov., a novel acidophilic actinobacterium, and proposal of the new actinobacterial family Treboniaceae fam. nov.</title>
        <authorList>
            <person name="Rapoport D."/>
            <person name="Sagova-Mareckova M."/>
            <person name="Sedlacek I."/>
            <person name="Provaznik J."/>
            <person name="Kralova S."/>
            <person name="Pavlinic D."/>
            <person name="Benes V."/>
            <person name="Kopecky J."/>
        </authorList>
    </citation>
    <scope>NUCLEOTIDE SEQUENCE [LARGE SCALE GENOMIC DNA]</scope>
    <source>
        <strain evidence="5 6">15Tr583</strain>
    </source>
</reference>
<dbReference type="SMART" id="SM00895">
    <property type="entry name" value="FCD"/>
    <property type="match status" value="1"/>
</dbReference>
<evidence type="ECO:0000259" key="4">
    <source>
        <dbReference type="PROSITE" id="PS50949"/>
    </source>
</evidence>
<name>A0A6P2C0Z4_9ACTN</name>
<dbReference type="InterPro" id="IPR008920">
    <property type="entry name" value="TF_FadR/GntR_C"/>
</dbReference>
<organism evidence="5 6">
    <name type="scientific">Trebonia kvetii</name>
    <dbReference type="NCBI Taxonomy" id="2480626"/>
    <lineage>
        <taxon>Bacteria</taxon>
        <taxon>Bacillati</taxon>
        <taxon>Actinomycetota</taxon>
        <taxon>Actinomycetes</taxon>
        <taxon>Streptosporangiales</taxon>
        <taxon>Treboniaceae</taxon>
        <taxon>Trebonia</taxon>
    </lineage>
</organism>
<dbReference type="RefSeq" id="WP_145852565.1">
    <property type="nucleotide sequence ID" value="NZ_RPFW01000002.1"/>
</dbReference>
<dbReference type="InterPro" id="IPR036390">
    <property type="entry name" value="WH_DNA-bd_sf"/>
</dbReference>
<dbReference type="SUPFAM" id="SSF46785">
    <property type="entry name" value="Winged helix' DNA-binding domain"/>
    <property type="match status" value="1"/>
</dbReference>
<evidence type="ECO:0000256" key="2">
    <source>
        <dbReference type="ARBA" id="ARBA00023125"/>
    </source>
</evidence>
<accession>A0A6P2C0Z4</accession>
<dbReference type="InterPro" id="IPR011711">
    <property type="entry name" value="GntR_C"/>
</dbReference>
<dbReference type="CDD" id="cd07377">
    <property type="entry name" value="WHTH_GntR"/>
    <property type="match status" value="1"/>
</dbReference>
<gene>
    <name evidence="5" type="ORF">EAS64_09450</name>
</gene>
<dbReference type="PROSITE" id="PS50949">
    <property type="entry name" value="HTH_GNTR"/>
    <property type="match status" value="1"/>
</dbReference>
<dbReference type="Gene3D" id="1.20.120.530">
    <property type="entry name" value="GntR ligand-binding domain-like"/>
    <property type="match status" value="1"/>
</dbReference>
<dbReference type="AlphaFoldDB" id="A0A6P2C0Z4"/>
<dbReference type="Pfam" id="PF07729">
    <property type="entry name" value="FCD"/>
    <property type="match status" value="1"/>
</dbReference>
<evidence type="ECO:0000313" key="5">
    <source>
        <dbReference type="EMBL" id="TVZ04858.1"/>
    </source>
</evidence>
<evidence type="ECO:0000256" key="1">
    <source>
        <dbReference type="ARBA" id="ARBA00023015"/>
    </source>
</evidence>
<evidence type="ECO:0000313" key="6">
    <source>
        <dbReference type="Proteomes" id="UP000460272"/>
    </source>
</evidence>
<dbReference type="GO" id="GO:0003700">
    <property type="term" value="F:DNA-binding transcription factor activity"/>
    <property type="evidence" value="ECO:0007669"/>
    <property type="project" value="InterPro"/>
</dbReference>
<dbReference type="Pfam" id="PF00392">
    <property type="entry name" value="GntR"/>
    <property type="match status" value="1"/>
</dbReference>
<feature type="domain" description="HTH gntR-type" evidence="4">
    <location>
        <begin position="17"/>
        <end position="87"/>
    </location>
</feature>
<comment type="caution">
    <text evidence="5">The sequence shown here is derived from an EMBL/GenBank/DDBJ whole genome shotgun (WGS) entry which is preliminary data.</text>
</comment>
<evidence type="ECO:0000256" key="3">
    <source>
        <dbReference type="ARBA" id="ARBA00023163"/>
    </source>
</evidence>
<dbReference type="GO" id="GO:0003677">
    <property type="term" value="F:DNA binding"/>
    <property type="evidence" value="ECO:0007669"/>
    <property type="project" value="UniProtKB-KW"/>
</dbReference>
<protein>
    <submittedName>
        <fullName evidence="5">FadR family transcriptional regulator</fullName>
    </submittedName>
</protein>
<dbReference type="Proteomes" id="UP000460272">
    <property type="component" value="Unassembled WGS sequence"/>
</dbReference>
<proteinExistence type="predicted"/>
<dbReference type="Gene3D" id="1.10.10.10">
    <property type="entry name" value="Winged helix-like DNA-binding domain superfamily/Winged helix DNA-binding domain"/>
    <property type="match status" value="1"/>
</dbReference>
<dbReference type="SMART" id="SM00345">
    <property type="entry name" value="HTH_GNTR"/>
    <property type="match status" value="1"/>
</dbReference>
<dbReference type="OrthoDB" id="9784718at2"/>
<dbReference type="InterPro" id="IPR000524">
    <property type="entry name" value="Tscrpt_reg_HTH_GntR"/>
</dbReference>
<dbReference type="InterPro" id="IPR036388">
    <property type="entry name" value="WH-like_DNA-bd_sf"/>
</dbReference>